<dbReference type="Pfam" id="PF13456">
    <property type="entry name" value="RVT_3"/>
    <property type="match status" value="1"/>
</dbReference>
<keyword evidence="3" id="KW-1185">Reference proteome</keyword>
<gene>
    <name evidence="2" type="ORF">ILEXP_LOCUS37531</name>
</gene>
<evidence type="ECO:0000313" key="3">
    <source>
        <dbReference type="Proteomes" id="UP001642360"/>
    </source>
</evidence>
<dbReference type="Proteomes" id="UP001642360">
    <property type="component" value="Unassembled WGS sequence"/>
</dbReference>
<protein>
    <recommendedName>
        <fullName evidence="1">RNase H type-1 domain-containing protein</fullName>
    </recommendedName>
</protein>
<reference evidence="2 3" key="1">
    <citation type="submission" date="2024-02" db="EMBL/GenBank/DDBJ databases">
        <authorList>
            <person name="Vignale AGUSTIN F."/>
            <person name="Sosa J E."/>
            <person name="Modenutti C."/>
        </authorList>
    </citation>
    <scope>NUCLEOTIDE SEQUENCE [LARGE SCALE GENOMIC DNA]</scope>
</reference>
<organism evidence="2 3">
    <name type="scientific">Ilex paraguariensis</name>
    <name type="common">yerba mate</name>
    <dbReference type="NCBI Taxonomy" id="185542"/>
    <lineage>
        <taxon>Eukaryota</taxon>
        <taxon>Viridiplantae</taxon>
        <taxon>Streptophyta</taxon>
        <taxon>Embryophyta</taxon>
        <taxon>Tracheophyta</taxon>
        <taxon>Spermatophyta</taxon>
        <taxon>Magnoliopsida</taxon>
        <taxon>eudicotyledons</taxon>
        <taxon>Gunneridae</taxon>
        <taxon>Pentapetalae</taxon>
        <taxon>asterids</taxon>
        <taxon>campanulids</taxon>
        <taxon>Aquifoliales</taxon>
        <taxon>Aquifoliaceae</taxon>
        <taxon>Ilex</taxon>
    </lineage>
</organism>
<dbReference type="EMBL" id="CAUOFW020005033">
    <property type="protein sequence ID" value="CAK9168193.1"/>
    <property type="molecule type" value="Genomic_DNA"/>
</dbReference>
<sequence length="95" mass="10658">MIKPDRIDDLRSKELLQDLKVECKALLDGFNLIMQHGLEGHQILIESDSQVLVQMVFGKLDRCCTGLESLLLAGLHSESLVARLATDRCLGILRR</sequence>
<feature type="domain" description="RNase H type-1" evidence="1">
    <location>
        <begin position="18"/>
        <end position="60"/>
    </location>
</feature>
<comment type="caution">
    <text evidence="2">The sequence shown here is derived from an EMBL/GenBank/DDBJ whole genome shotgun (WGS) entry which is preliminary data.</text>
</comment>
<name>A0ABC8TLI6_9AQUA</name>
<dbReference type="InterPro" id="IPR002156">
    <property type="entry name" value="RNaseH_domain"/>
</dbReference>
<proteinExistence type="predicted"/>
<evidence type="ECO:0000259" key="1">
    <source>
        <dbReference type="Pfam" id="PF13456"/>
    </source>
</evidence>
<accession>A0ABC8TLI6</accession>
<evidence type="ECO:0000313" key="2">
    <source>
        <dbReference type="EMBL" id="CAK9168193.1"/>
    </source>
</evidence>
<dbReference type="AlphaFoldDB" id="A0ABC8TLI6"/>